<dbReference type="AlphaFoldDB" id="K1TQM0"/>
<dbReference type="EC" id="6.5.1.2" evidence="1"/>
<organism evidence="7">
    <name type="scientific">human gut metagenome</name>
    <dbReference type="NCBI Taxonomy" id="408170"/>
    <lineage>
        <taxon>unclassified sequences</taxon>
        <taxon>metagenomes</taxon>
        <taxon>organismal metagenomes</taxon>
    </lineage>
</organism>
<dbReference type="InterPro" id="IPR013840">
    <property type="entry name" value="DNAligase_N"/>
</dbReference>
<feature type="non-terminal residue" evidence="7">
    <location>
        <position position="249"/>
    </location>
</feature>
<dbReference type="Pfam" id="PF01653">
    <property type="entry name" value="DNA_ligase_aden"/>
    <property type="match status" value="1"/>
</dbReference>
<feature type="non-terminal residue" evidence="7">
    <location>
        <position position="1"/>
    </location>
</feature>
<dbReference type="GO" id="GO:0006281">
    <property type="term" value="P:DNA repair"/>
    <property type="evidence" value="ECO:0007669"/>
    <property type="project" value="InterPro"/>
</dbReference>
<evidence type="ECO:0000313" key="7">
    <source>
        <dbReference type="EMBL" id="EKC61581.1"/>
    </source>
</evidence>
<dbReference type="SUPFAM" id="SSF56091">
    <property type="entry name" value="DNA ligase/mRNA capping enzyme, catalytic domain"/>
    <property type="match status" value="1"/>
</dbReference>
<dbReference type="SMART" id="SM00532">
    <property type="entry name" value="LIGANc"/>
    <property type="match status" value="1"/>
</dbReference>
<protein>
    <recommendedName>
        <fullName evidence="1">DNA ligase (NAD(+))</fullName>
        <ecNumber evidence="1">6.5.1.2</ecNumber>
    </recommendedName>
</protein>
<dbReference type="InterPro" id="IPR004150">
    <property type="entry name" value="NAD_DNA_ligase_OB"/>
</dbReference>
<comment type="caution">
    <text evidence="7">The sequence shown here is derived from an EMBL/GenBank/DDBJ whole genome shotgun (WGS) entry which is preliminary data.</text>
</comment>
<keyword evidence="2 7" id="KW-0436">Ligase</keyword>
<evidence type="ECO:0000256" key="5">
    <source>
        <dbReference type="ARBA" id="ARBA00034005"/>
    </source>
</evidence>
<reference evidence="7" key="1">
    <citation type="journal article" date="2013" name="Environ. Microbiol.">
        <title>Microbiota from the distal guts of lean and obese adolescents exhibit partial functional redundancy besides clear differences in community structure.</title>
        <authorList>
            <person name="Ferrer M."/>
            <person name="Ruiz A."/>
            <person name="Lanza F."/>
            <person name="Haange S.B."/>
            <person name="Oberbach A."/>
            <person name="Till H."/>
            <person name="Bargiela R."/>
            <person name="Campoy C."/>
            <person name="Segura M.T."/>
            <person name="Richter M."/>
            <person name="von Bergen M."/>
            <person name="Seifert J."/>
            <person name="Suarez A."/>
        </authorList>
    </citation>
    <scope>NUCLEOTIDE SEQUENCE</scope>
</reference>
<sequence length="249" mass="27701">GRLIQASTRGDGEVGEDITHNIPAFLNVPLTIPHKERLVITGESFIPTNDFERLKDTLRDGNGKPYKNGRNFASGSVRSLDPKNCIGRCVRFLPFNVLEGMEDVPFPDSRACKLEGLTHLGFGYCPFFSISGTGLSKEYAEKFIQELVSTAANLHLPIDGIVMIFDSLSYSKSCGKTGHHYKDGLAYKFEDDTYETFLREIEWTPTRFGEIAPVGIFDTVEIDGCDVSRASLHNLTFIKNLELVPGCRI</sequence>
<keyword evidence="3" id="KW-0235">DNA replication</keyword>
<dbReference type="GO" id="GO:0003911">
    <property type="term" value="F:DNA ligase (NAD+) activity"/>
    <property type="evidence" value="ECO:0007669"/>
    <property type="project" value="UniProtKB-EC"/>
</dbReference>
<gene>
    <name evidence="7" type="ORF">OBE_08403</name>
</gene>
<proteinExistence type="predicted"/>
<dbReference type="SUPFAM" id="SSF50249">
    <property type="entry name" value="Nucleic acid-binding proteins"/>
    <property type="match status" value="1"/>
</dbReference>
<feature type="domain" description="NAD-dependent DNA ligase N-terminal" evidence="6">
    <location>
        <begin position="1"/>
        <end position="247"/>
    </location>
</feature>
<dbReference type="Gene3D" id="2.40.50.140">
    <property type="entry name" value="Nucleic acid-binding proteins"/>
    <property type="match status" value="1"/>
</dbReference>
<dbReference type="Pfam" id="PF03120">
    <property type="entry name" value="OB_DNA_ligase"/>
    <property type="match status" value="1"/>
</dbReference>
<dbReference type="InterPro" id="IPR012340">
    <property type="entry name" value="NA-bd_OB-fold"/>
</dbReference>
<evidence type="ECO:0000259" key="6">
    <source>
        <dbReference type="SMART" id="SM00532"/>
    </source>
</evidence>
<evidence type="ECO:0000256" key="1">
    <source>
        <dbReference type="ARBA" id="ARBA00012722"/>
    </source>
</evidence>
<evidence type="ECO:0000256" key="3">
    <source>
        <dbReference type="ARBA" id="ARBA00022705"/>
    </source>
</evidence>
<evidence type="ECO:0000256" key="2">
    <source>
        <dbReference type="ARBA" id="ARBA00022598"/>
    </source>
</evidence>
<evidence type="ECO:0000256" key="4">
    <source>
        <dbReference type="ARBA" id="ARBA00023027"/>
    </source>
</evidence>
<dbReference type="GO" id="GO:0006260">
    <property type="term" value="P:DNA replication"/>
    <property type="evidence" value="ECO:0007669"/>
    <property type="project" value="UniProtKB-KW"/>
</dbReference>
<keyword evidence="4" id="KW-0520">NAD</keyword>
<accession>K1TQM0</accession>
<comment type="catalytic activity">
    <reaction evidence="5">
        <text>NAD(+) + (deoxyribonucleotide)n-3'-hydroxyl + 5'-phospho-(deoxyribonucleotide)m = (deoxyribonucleotide)n+m + AMP + beta-nicotinamide D-nucleotide.</text>
        <dbReference type="EC" id="6.5.1.2"/>
    </reaction>
</comment>
<name>K1TQM0_9ZZZZ</name>
<dbReference type="EMBL" id="AJWZ01005801">
    <property type="protein sequence ID" value="EKC61581.1"/>
    <property type="molecule type" value="Genomic_DNA"/>
</dbReference>
<dbReference type="InterPro" id="IPR013839">
    <property type="entry name" value="DNAligase_adenylation"/>
</dbReference>
<dbReference type="Gene3D" id="3.30.470.30">
    <property type="entry name" value="DNA ligase/mRNA capping enzyme"/>
    <property type="match status" value="1"/>
</dbReference>